<keyword evidence="5" id="KW-0186">Copper</keyword>
<dbReference type="OrthoDB" id="73901at2759"/>
<evidence type="ECO:0000256" key="5">
    <source>
        <dbReference type="RuleBase" id="RU367022"/>
    </source>
</evidence>
<accession>A0A3Q2YKQ5</accession>
<evidence type="ECO:0000313" key="7">
    <source>
        <dbReference type="Ensembl" id="ENSHCOP00000018203.1"/>
    </source>
</evidence>
<reference evidence="7" key="1">
    <citation type="submission" date="2025-08" db="UniProtKB">
        <authorList>
            <consortium name="Ensembl"/>
        </authorList>
    </citation>
    <scope>IDENTIFICATION</scope>
</reference>
<dbReference type="GO" id="GO:0031902">
    <property type="term" value="C:late endosome membrane"/>
    <property type="evidence" value="ECO:0007669"/>
    <property type="project" value="UniProtKB-SubCell"/>
</dbReference>
<comment type="subcellular location">
    <subcellularLocation>
        <location evidence="1">Late endosome membrane</location>
        <topology evidence="1">Multi-pass membrane protein</topology>
    </subcellularLocation>
    <subcellularLocation>
        <location evidence="5">Membrane</location>
        <topology evidence="5">Multi-pass membrane protein</topology>
    </subcellularLocation>
</comment>
<keyword evidence="5" id="KW-0813">Transport</keyword>
<dbReference type="CTD" id="1318"/>
<dbReference type="KEGG" id="hcq:109521658"/>
<dbReference type="InterPro" id="IPR007274">
    <property type="entry name" value="Cop_transporter"/>
</dbReference>
<name>A0A3Q2YKQ5_HIPCM</name>
<feature type="transmembrane region" description="Helical" evidence="5">
    <location>
        <begin position="130"/>
        <end position="153"/>
    </location>
</feature>
<keyword evidence="3 5" id="KW-1133">Transmembrane helix</keyword>
<feature type="region of interest" description="Disordered" evidence="6">
    <location>
        <begin position="62"/>
        <end position="95"/>
    </location>
</feature>
<organism evidence="7 8">
    <name type="scientific">Hippocampus comes</name>
    <name type="common">Tiger tail seahorse</name>
    <dbReference type="NCBI Taxonomy" id="109280"/>
    <lineage>
        <taxon>Eukaryota</taxon>
        <taxon>Metazoa</taxon>
        <taxon>Chordata</taxon>
        <taxon>Craniata</taxon>
        <taxon>Vertebrata</taxon>
        <taxon>Euteleostomi</taxon>
        <taxon>Actinopterygii</taxon>
        <taxon>Neopterygii</taxon>
        <taxon>Teleostei</taxon>
        <taxon>Neoteleostei</taxon>
        <taxon>Acanthomorphata</taxon>
        <taxon>Syngnathiaria</taxon>
        <taxon>Syngnathiformes</taxon>
        <taxon>Syngnathoidei</taxon>
        <taxon>Syngnathidae</taxon>
        <taxon>Hippocampus</taxon>
    </lineage>
</organism>
<dbReference type="Pfam" id="PF04145">
    <property type="entry name" value="Ctr"/>
    <property type="match status" value="1"/>
</dbReference>
<reference evidence="7" key="2">
    <citation type="submission" date="2025-09" db="UniProtKB">
        <authorList>
            <consortium name="Ensembl"/>
        </authorList>
    </citation>
    <scope>IDENTIFICATION</scope>
</reference>
<dbReference type="RefSeq" id="XP_019735201.1">
    <property type="nucleotide sequence ID" value="XM_019879642.1"/>
</dbReference>
<dbReference type="GeneTree" id="ENSGT00940000159996"/>
<keyword evidence="8" id="KW-1185">Reference proteome</keyword>
<proteinExistence type="inferred from homology"/>
<dbReference type="Proteomes" id="UP000264820">
    <property type="component" value="Unplaced"/>
</dbReference>
<sequence length="156" mass="17667">MMPMTFEASSSVTLLFDFWHVNSPGGMFLSVIVVMLLTVFYELLKVWRLWLSRSTVPAQYMTPNGGAPSRRSDSSSVLENSPSEASLTPRESQPFFPNNRGRRLLHGIQTLLHLLQVTLGYMLMLCVMSFNVWIFLGVIAGSTLGYFISYPLLDWH</sequence>
<dbReference type="STRING" id="109280.ENSHCOP00000018203"/>
<dbReference type="PANTHER" id="PTHR12483">
    <property type="entry name" value="SOLUTE CARRIER FAMILY 31 COPPER TRANSPORTERS"/>
    <property type="match status" value="1"/>
</dbReference>
<evidence type="ECO:0000256" key="6">
    <source>
        <dbReference type="SAM" id="MobiDB-lite"/>
    </source>
</evidence>
<keyword evidence="4 5" id="KW-0472">Membrane</keyword>
<evidence type="ECO:0000256" key="3">
    <source>
        <dbReference type="ARBA" id="ARBA00022989"/>
    </source>
</evidence>
<dbReference type="GeneID" id="109521658"/>
<keyword evidence="5" id="KW-0187">Copper transport</keyword>
<evidence type="ECO:0000256" key="4">
    <source>
        <dbReference type="ARBA" id="ARBA00023136"/>
    </source>
</evidence>
<keyword evidence="2 5" id="KW-0812">Transmembrane</keyword>
<feature type="transmembrane region" description="Helical" evidence="5">
    <location>
        <begin position="25"/>
        <end position="44"/>
    </location>
</feature>
<comment type="similarity">
    <text evidence="5">Belongs to the copper transporter (Ctr) (TC 1.A.56) family. SLC31A subfamily.</text>
</comment>
<protein>
    <recommendedName>
        <fullName evidence="5">Copper transport protein</fullName>
    </recommendedName>
</protein>
<evidence type="ECO:0000256" key="2">
    <source>
        <dbReference type="ARBA" id="ARBA00022692"/>
    </source>
</evidence>
<feature type="compositionally biased region" description="Polar residues" evidence="6">
    <location>
        <begin position="74"/>
        <end position="91"/>
    </location>
</feature>
<dbReference type="GO" id="GO:0005375">
    <property type="term" value="F:copper ion transmembrane transporter activity"/>
    <property type="evidence" value="ECO:0007669"/>
    <property type="project" value="UniProtKB-UniRule"/>
</dbReference>
<dbReference type="AlphaFoldDB" id="A0A3Q2YKQ5"/>
<dbReference type="Ensembl" id="ENSHCOT00000011851.1">
    <property type="protein sequence ID" value="ENSHCOP00000018203.1"/>
    <property type="gene ID" value="ENSHCOG00000002571.1"/>
</dbReference>
<evidence type="ECO:0000256" key="1">
    <source>
        <dbReference type="ARBA" id="ARBA00004107"/>
    </source>
</evidence>
<evidence type="ECO:0000313" key="8">
    <source>
        <dbReference type="Proteomes" id="UP000264820"/>
    </source>
</evidence>
<dbReference type="OMA" id="SYNIWIF"/>
<keyword evidence="5" id="KW-0406">Ion transport</keyword>
<dbReference type="PANTHER" id="PTHR12483:SF8">
    <property type="entry name" value="PROTEIN SLC31A2"/>
    <property type="match status" value="1"/>
</dbReference>